<dbReference type="FunFam" id="3.50.50.60:FF:000185">
    <property type="entry name" value="Kynurenine 3-monooxygenase"/>
    <property type="match status" value="1"/>
</dbReference>
<dbReference type="GO" id="GO:0019805">
    <property type="term" value="P:quinolinate biosynthetic process"/>
    <property type="evidence" value="ECO:0007669"/>
    <property type="project" value="UniProtKB-UniRule"/>
</dbReference>
<evidence type="ECO:0000256" key="6">
    <source>
        <dbReference type="ARBA" id="ARBA00023002"/>
    </source>
</evidence>
<evidence type="ECO:0000313" key="11">
    <source>
        <dbReference type="EMBL" id="SMD42586.1"/>
    </source>
</evidence>
<evidence type="ECO:0000256" key="7">
    <source>
        <dbReference type="ARBA" id="ARBA00023033"/>
    </source>
</evidence>
<keyword evidence="12" id="KW-1185">Reference proteome</keyword>
<dbReference type="GO" id="GO:0004502">
    <property type="term" value="F:kynurenine 3-monooxygenase activity"/>
    <property type="evidence" value="ECO:0007669"/>
    <property type="project" value="UniProtKB-UniRule"/>
</dbReference>
<dbReference type="InterPro" id="IPR002938">
    <property type="entry name" value="FAD-bd"/>
</dbReference>
<keyword evidence="5 9" id="KW-0521">NADP</keyword>
<keyword evidence="2 9" id="KW-0285">Flavoprotein</keyword>
<keyword evidence="6 9" id="KW-0560">Oxidoreductase</keyword>
<comment type="similarity">
    <text evidence="9">Belongs to the aromatic-ring hydroxylase family. KMO subfamily.</text>
</comment>
<dbReference type="GO" id="GO:0070189">
    <property type="term" value="P:kynurenine metabolic process"/>
    <property type="evidence" value="ECO:0007669"/>
    <property type="project" value="TreeGrafter"/>
</dbReference>
<evidence type="ECO:0000256" key="4">
    <source>
        <dbReference type="ARBA" id="ARBA00022827"/>
    </source>
</evidence>
<dbReference type="GO" id="GO:0009435">
    <property type="term" value="P:NAD+ biosynthetic process"/>
    <property type="evidence" value="ECO:0007669"/>
    <property type="project" value="UniProtKB-UniPathway"/>
</dbReference>
<dbReference type="Gene3D" id="3.50.50.60">
    <property type="entry name" value="FAD/NAD(P)-binding domain"/>
    <property type="match status" value="1"/>
</dbReference>
<keyword evidence="4 9" id="KW-0274">FAD</keyword>
<dbReference type="UniPathway" id="UPA00253">
    <property type="reaction ID" value="UER00328"/>
</dbReference>
<dbReference type="EMBL" id="LT838813">
    <property type="protein sequence ID" value="SMD42586.1"/>
    <property type="molecule type" value="Genomic_DNA"/>
</dbReference>
<dbReference type="EC" id="1.14.13.9" evidence="9"/>
<dbReference type="InterPro" id="IPR027545">
    <property type="entry name" value="Kynurenine_monooxygenase"/>
</dbReference>
<dbReference type="PANTHER" id="PTHR46028:SF2">
    <property type="entry name" value="KYNURENINE 3-MONOOXYGENASE"/>
    <property type="match status" value="1"/>
</dbReference>
<keyword evidence="7 9" id="KW-0503">Monooxygenase</keyword>
<evidence type="ECO:0000256" key="9">
    <source>
        <dbReference type="HAMAP-Rule" id="MF_01971"/>
    </source>
</evidence>
<protein>
    <recommendedName>
        <fullName evidence="9">Kynurenine 3-monooxygenase</fullName>
        <ecNumber evidence="9">1.14.13.9</ecNumber>
    </recommendedName>
    <alternativeName>
        <fullName evidence="9">Kynurenine 3-hydroxylase</fullName>
    </alternativeName>
</protein>
<organism evidence="11 12">
    <name type="scientific">Aquiflexum balticum DSM 16537</name>
    <dbReference type="NCBI Taxonomy" id="758820"/>
    <lineage>
        <taxon>Bacteria</taxon>
        <taxon>Pseudomonadati</taxon>
        <taxon>Bacteroidota</taxon>
        <taxon>Cytophagia</taxon>
        <taxon>Cytophagales</taxon>
        <taxon>Cyclobacteriaceae</taxon>
        <taxon>Aquiflexum</taxon>
    </lineage>
</organism>
<dbReference type="SUPFAM" id="SSF51905">
    <property type="entry name" value="FAD/NAD(P)-binding domain"/>
    <property type="match status" value="1"/>
</dbReference>
<gene>
    <name evidence="9" type="primary">kmo</name>
    <name evidence="11" type="ORF">SAMN00777080_1147</name>
</gene>
<dbReference type="Proteomes" id="UP000192333">
    <property type="component" value="Chromosome I"/>
</dbReference>
<evidence type="ECO:0000256" key="8">
    <source>
        <dbReference type="ARBA" id="ARBA00047818"/>
    </source>
</evidence>
<comment type="cofactor">
    <cofactor evidence="1 9">
        <name>FAD</name>
        <dbReference type="ChEBI" id="CHEBI:57692"/>
    </cofactor>
</comment>
<proteinExistence type="inferred from homology"/>
<evidence type="ECO:0000256" key="2">
    <source>
        <dbReference type="ARBA" id="ARBA00022630"/>
    </source>
</evidence>
<name>A0A1W2H270_9BACT</name>
<dbReference type="GO" id="GO:0071949">
    <property type="term" value="F:FAD binding"/>
    <property type="evidence" value="ECO:0007669"/>
    <property type="project" value="InterPro"/>
</dbReference>
<dbReference type="AlphaFoldDB" id="A0A1W2H270"/>
<dbReference type="PANTHER" id="PTHR46028">
    <property type="entry name" value="KYNURENINE 3-MONOOXYGENASE"/>
    <property type="match status" value="1"/>
</dbReference>
<evidence type="ECO:0000259" key="10">
    <source>
        <dbReference type="Pfam" id="PF01494"/>
    </source>
</evidence>
<keyword evidence="3 9" id="KW-0662">Pyridine nucleotide biosynthesis</keyword>
<dbReference type="InterPro" id="IPR036188">
    <property type="entry name" value="FAD/NAD-bd_sf"/>
</dbReference>
<dbReference type="Pfam" id="PF01494">
    <property type="entry name" value="FAD_binding_3"/>
    <property type="match status" value="1"/>
</dbReference>
<comment type="function">
    <text evidence="9">Catalyzes the hydroxylation of L-kynurenine (L-Kyn) to form 3-hydroxy-L-kynurenine (L-3OHKyn). Required for synthesis of quinolinic acid.</text>
</comment>
<evidence type="ECO:0000256" key="1">
    <source>
        <dbReference type="ARBA" id="ARBA00001974"/>
    </source>
</evidence>
<feature type="domain" description="FAD-binding" evidence="10">
    <location>
        <begin position="6"/>
        <end position="325"/>
    </location>
</feature>
<dbReference type="GO" id="GO:0043420">
    <property type="term" value="P:anthranilate metabolic process"/>
    <property type="evidence" value="ECO:0007669"/>
    <property type="project" value="UniProtKB-UniRule"/>
</dbReference>
<dbReference type="HAMAP" id="MF_01971">
    <property type="entry name" value="Kynurenine_monooxygenase"/>
    <property type="match status" value="1"/>
</dbReference>
<accession>A0A1W2H270</accession>
<evidence type="ECO:0000313" key="12">
    <source>
        <dbReference type="Proteomes" id="UP000192333"/>
    </source>
</evidence>
<evidence type="ECO:0000256" key="5">
    <source>
        <dbReference type="ARBA" id="ARBA00022857"/>
    </source>
</evidence>
<comment type="catalytic activity">
    <reaction evidence="8 9">
        <text>L-kynurenine + NADPH + O2 + H(+) = 3-hydroxy-L-kynurenine + NADP(+) + H2O</text>
        <dbReference type="Rhea" id="RHEA:20545"/>
        <dbReference type="ChEBI" id="CHEBI:15377"/>
        <dbReference type="ChEBI" id="CHEBI:15378"/>
        <dbReference type="ChEBI" id="CHEBI:15379"/>
        <dbReference type="ChEBI" id="CHEBI:57783"/>
        <dbReference type="ChEBI" id="CHEBI:57959"/>
        <dbReference type="ChEBI" id="CHEBI:58125"/>
        <dbReference type="ChEBI" id="CHEBI:58349"/>
        <dbReference type="EC" id="1.14.13.9"/>
    </reaction>
</comment>
<dbReference type="PRINTS" id="PR00420">
    <property type="entry name" value="RNGMNOXGNASE"/>
</dbReference>
<evidence type="ECO:0000256" key="3">
    <source>
        <dbReference type="ARBA" id="ARBA00022642"/>
    </source>
</evidence>
<dbReference type="STRING" id="758820.SAMN00777080_1147"/>
<comment type="pathway">
    <text evidence="9">Cofactor biosynthesis; NAD(+) biosynthesis; quinolinate from L-kynurenine: step 1/3.</text>
</comment>
<dbReference type="GO" id="GO:0006569">
    <property type="term" value="P:L-tryptophan catabolic process"/>
    <property type="evidence" value="ECO:0007669"/>
    <property type="project" value="UniProtKB-UniRule"/>
</dbReference>
<sequence length="451" mass="51762">MKKNEISVLGAGLIGSLLSIYLRKRGLDVNLYEKRADNRKGEYSEEGRSINMALSDRGWRALEKAGLKEKVLPLTIPMYGRKIHDEHGKTTFIPYGNEDQAIYSISRGKFNQLLVDEAESLGVKLNFEHKCEEVDLRYNHLTFSTPDGITEKLESNVIIGSDGAYSSLRNAMLKQVRFNYRQEYISHGYKELTIPATAEGEFAMDPNALHIWPRGSFMLIALPNPDKSFTCTLFLPFDGERVCFEIIQDKKDVESIFKTYFDDAFEMMPNLTEQFFKNPTASLINLECYPWMLNRALLIGDASHAMVPFYGQGMNSGFEDVLILDELIGKLGTNAWELVFAKFQKIRKPDTDAICRLAMENFEEMRDQVADPKFLIRKRIEAKLHALYPKDWIPLYTMVTFSSMPYSEAYSQGKLQDMVMNRVMADPLITQNWNKLDYEDIINQMDKAKAV</sequence>
<reference evidence="12" key="1">
    <citation type="submission" date="2017-04" db="EMBL/GenBank/DDBJ databases">
        <authorList>
            <person name="Varghese N."/>
            <person name="Submissions S."/>
        </authorList>
    </citation>
    <scope>NUCLEOTIDE SEQUENCE [LARGE SCALE GENOMIC DNA]</scope>
    <source>
        <strain evidence="12">DSM 16537</strain>
    </source>
</reference>
<dbReference type="RefSeq" id="WP_084119369.1">
    <property type="nucleotide sequence ID" value="NZ_LT838813.1"/>
</dbReference>
<dbReference type="OrthoDB" id="9766816at2"/>